<dbReference type="AlphaFoldDB" id="A0A521ETE6"/>
<dbReference type="InterPro" id="IPR011330">
    <property type="entry name" value="Glyco_hydro/deAcase_b/a-brl"/>
</dbReference>
<evidence type="ECO:0000256" key="2">
    <source>
        <dbReference type="SAM" id="Phobius"/>
    </source>
</evidence>
<keyword evidence="4" id="KW-1185">Reference proteome</keyword>
<keyword evidence="2" id="KW-0812">Transmembrane</keyword>
<feature type="compositionally biased region" description="Low complexity" evidence="1">
    <location>
        <begin position="121"/>
        <end position="130"/>
    </location>
</feature>
<reference evidence="3 4" key="1">
    <citation type="submission" date="2017-05" db="EMBL/GenBank/DDBJ databases">
        <authorList>
            <person name="Varghese N."/>
            <person name="Submissions S."/>
        </authorList>
    </citation>
    <scope>NUCLEOTIDE SEQUENCE [LARGE SCALE GENOMIC DNA]</scope>
    <source>
        <strain evidence="3 4">DSM 29506</strain>
    </source>
</reference>
<evidence type="ECO:0000313" key="4">
    <source>
        <dbReference type="Proteomes" id="UP000316030"/>
    </source>
</evidence>
<dbReference type="Pfam" id="PF04748">
    <property type="entry name" value="Polysacc_deac_2"/>
    <property type="match status" value="1"/>
</dbReference>
<organism evidence="3 4">
    <name type="scientific">Thalassovita litoralis</name>
    <dbReference type="NCBI Taxonomy" id="1010611"/>
    <lineage>
        <taxon>Bacteria</taxon>
        <taxon>Pseudomonadati</taxon>
        <taxon>Pseudomonadota</taxon>
        <taxon>Alphaproteobacteria</taxon>
        <taxon>Rhodobacterales</taxon>
        <taxon>Roseobacteraceae</taxon>
        <taxon>Thalassovita</taxon>
    </lineage>
</organism>
<feature type="region of interest" description="Disordered" evidence="1">
    <location>
        <begin position="30"/>
        <end position="236"/>
    </location>
</feature>
<feature type="compositionally biased region" description="Basic and acidic residues" evidence="1">
    <location>
        <begin position="65"/>
        <end position="97"/>
    </location>
</feature>
<keyword evidence="2" id="KW-0472">Membrane</keyword>
<dbReference type="InterPro" id="IPR006837">
    <property type="entry name" value="Divergent_DAC"/>
</dbReference>
<dbReference type="Proteomes" id="UP000316030">
    <property type="component" value="Unassembled WGS sequence"/>
</dbReference>
<accession>A0A521ETE6</accession>
<dbReference type="EMBL" id="FXTO01000019">
    <property type="protein sequence ID" value="SMO87182.1"/>
    <property type="molecule type" value="Genomic_DNA"/>
</dbReference>
<protein>
    <submittedName>
        <fullName evidence="3">Uncharacterized conserved protein YibQ, putative polysaccharide deacetylase 2 family</fullName>
    </submittedName>
</protein>
<gene>
    <name evidence="3" type="ORF">SAMN06265173_11942</name>
</gene>
<keyword evidence="2" id="KW-1133">Transmembrane helix</keyword>
<feature type="transmembrane region" description="Helical" evidence="2">
    <location>
        <begin position="9"/>
        <end position="29"/>
    </location>
</feature>
<sequence length="462" mass="47779">MAKGVFRGFVTGVVISGVGVGALSLIAALPDGPAPETGAVEVPAGSDFQGKREDSEPNLPATPDDAPKAGDAPRMDTPPKDGDPLDKDATKPADRPETGTPANTLTPPVEGENPADRQSDTDTAPTPATDVQKPAAPAGAEAPISTDPAQPPAPAAPEDKAFPDTPQPTPVDATPGAEENEPPAPSKRADPLPSVTGDSASDEANRPRIGTPAGNLTDKNDTEQAEPPVVETPAQRPIVANAAPFDNPEAKPLMSIVLLDEGADAMGLEALSAFPYPLSFAVDPLAPDAVDRMQRYRDAGFEVLALLNMPQGATATDTESLMRASLAKMTGVVAVMEGDQTGLQSDKPVSDQAAAILAETGHGLVLFPKGLNTAQKLAAKEGVPAATVFRDFDAKEQSAQVIRRFLDQAAFKARQDQDGVIMLGRLRPDTISALLLWGLQDRAASVALAPISALLLAQQEKG</sequence>
<dbReference type="RefSeq" id="WP_235891489.1">
    <property type="nucleotide sequence ID" value="NZ_FXTO01000019.1"/>
</dbReference>
<name>A0A521ETE6_9RHOB</name>
<proteinExistence type="predicted"/>
<dbReference type="SUPFAM" id="SSF88713">
    <property type="entry name" value="Glycoside hydrolase/deacetylase"/>
    <property type="match status" value="1"/>
</dbReference>
<dbReference type="Gene3D" id="3.20.20.370">
    <property type="entry name" value="Glycoside hydrolase/deacetylase"/>
    <property type="match status" value="1"/>
</dbReference>
<evidence type="ECO:0000313" key="3">
    <source>
        <dbReference type="EMBL" id="SMO87182.1"/>
    </source>
</evidence>
<dbReference type="CDD" id="cd10936">
    <property type="entry name" value="CE4_DAC2"/>
    <property type="match status" value="1"/>
</dbReference>
<evidence type="ECO:0000256" key="1">
    <source>
        <dbReference type="SAM" id="MobiDB-lite"/>
    </source>
</evidence>
<dbReference type="GO" id="GO:0005975">
    <property type="term" value="P:carbohydrate metabolic process"/>
    <property type="evidence" value="ECO:0007669"/>
    <property type="project" value="InterPro"/>
</dbReference>